<evidence type="ECO:0000256" key="10">
    <source>
        <dbReference type="SAM" id="MobiDB-lite"/>
    </source>
</evidence>
<gene>
    <name evidence="13" type="ORF">KZZ10_00240</name>
</gene>
<dbReference type="GO" id="GO:0006779">
    <property type="term" value="P:porphyrin-containing compound biosynthetic process"/>
    <property type="evidence" value="ECO:0007669"/>
    <property type="project" value="UniProtKB-KW"/>
</dbReference>
<proteinExistence type="predicted"/>
<sequence>MRIWLWTLVLATVAVVLAVILRENTGHVLVLVNHWRIQVSLPFAALAIAASFFLLYLTVRLLSVFWGLPVSVKAWHRRRALRRDHELLEQGWTELLEGRYAHAEKDLTRLLGRSKSVNQSVLAALSAARAAHALGEYDRRDGLILSAKERAQGEVALAEAVATVAAELYLDQGSSDKALTELKTLQKSGAKQVHALRLFLRAYRQLNLHEQVFVLARTLNRRGALHDTEAQQIIELAVAARIRETSHSGTWQKVWSDLKSNERILPEVALAGAQAFEVVGQLDEASRVLEQAIPASFDPRLLAAYARAESSQVTRRLEKAEAWLQKNPSDPDLLATVGNLCLAGQIWGQAESYLVRSLARRSDARVHVALASLYDKINRPQDAAMQWRAATALGVVLPVLAQEALLPAADTDSDPGLLHADGLTYLADTGFPVEWSEDRTTLPGSSVLVPVTDKTAPAEEDIHDYFDSAPVPHLGEPAPVSSLPDPKRTTPHEK</sequence>
<dbReference type="EMBL" id="JAHXRI010000001">
    <property type="protein sequence ID" value="MBZ1349062.1"/>
    <property type="molecule type" value="Genomic_DNA"/>
</dbReference>
<evidence type="ECO:0000256" key="5">
    <source>
        <dbReference type="ARBA" id="ARBA00022519"/>
    </source>
</evidence>
<comment type="caution">
    <text evidence="13">The sequence shown here is derived from an EMBL/GenBank/DDBJ whole genome shotgun (WGS) entry which is preliminary data.</text>
</comment>
<dbReference type="InterPro" id="IPR011990">
    <property type="entry name" value="TPR-like_helical_dom_sf"/>
</dbReference>
<dbReference type="SUPFAM" id="SSF48452">
    <property type="entry name" value="TPR-like"/>
    <property type="match status" value="1"/>
</dbReference>
<dbReference type="GO" id="GO:0005886">
    <property type="term" value="C:plasma membrane"/>
    <property type="evidence" value="ECO:0007669"/>
    <property type="project" value="UniProtKB-SubCell"/>
</dbReference>
<dbReference type="Proteomes" id="UP000739565">
    <property type="component" value="Unassembled WGS sequence"/>
</dbReference>
<evidence type="ECO:0000256" key="11">
    <source>
        <dbReference type="SAM" id="Phobius"/>
    </source>
</evidence>
<dbReference type="Gene3D" id="1.25.40.10">
    <property type="entry name" value="Tetratricopeptide repeat domain"/>
    <property type="match status" value="1"/>
</dbReference>
<evidence type="ECO:0000313" key="14">
    <source>
        <dbReference type="Proteomes" id="UP000739565"/>
    </source>
</evidence>
<feature type="compositionally biased region" description="Basic and acidic residues" evidence="10">
    <location>
        <begin position="485"/>
        <end position="494"/>
    </location>
</feature>
<keyword evidence="14" id="KW-1185">Reference proteome</keyword>
<keyword evidence="8 11" id="KW-0472">Membrane</keyword>
<feature type="region of interest" description="Disordered" evidence="10">
    <location>
        <begin position="459"/>
        <end position="494"/>
    </location>
</feature>
<keyword evidence="5" id="KW-0997">Cell inner membrane</keyword>
<dbReference type="Pfam" id="PF07219">
    <property type="entry name" value="HemY_N"/>
    <property type="match status" value="1"/>
</dbReference>
<reference evidence="13" key="1">
    <citation type="submission" date="2021-07" db="EMBL/GenBank/DDBJ databases">
        <title>New genus and species of the family Alcaligenaceae.</title>
        <authorList>
            <person name="Hahn M.W."/>
        </authorList>
    </citation>
    <scope>NUCLEOTIDE SEQUENCE</scope>
    <source>
        <strain evidence="13">LF4-65</strain>
    </source>
</reference>
<protein>
    <submittedName>
        <fullName evidence="13">Protoheme IX synthesis protein</fullName>
    </submittedName>
</protein>
<comment type="subcellular location">
    <subcellularLocation>
        <location evidence="2">Cell inner membrane</location>
        <topology evidence="2">Multi-pass membrane protein</topology>
    </subcellularLocation>
</comment>
<feature type="domain" description="HemY N-terminal" evidence="12">
    <location>
        <begin position="26"/>
        <end position="135"/>
    </location>
</feature>
<organism evidence="13 14">
    <name type="scientific">Zwartia hollandica</name>
    <dbReference type="NCBI Taxonomy" id="324606"/>
    <lineage>
        <taxon>Bacteria</taxon>
        <taxon>Pseudomonadati</taxon>
        <taxon>Pseudomonadota</taxon>
        <taxon>Betaproteobacteria</taxon>
        <taxon>Burkholderiales</taxon>
        <taxon>Alcaligenaceae</taxon>
        <taxon>Zwartia</taxon>
    </lineage>
</organism>
<keyword evidence="4" id="KW-1003">Cell membrane</keyword>
<evidence type="ECO:0000256" key="6">
    <source>
        <dbReference type="ARBA" id="ARBA00022692"/>
    </source>
</evidence>
<comment type="pathway">
    <text evidence="3">Porphyrin-containing compound metabolism; protoheme biosynthesis.</text>
</comment>
<dbReference type="InterPro" id="IPR010817">
    <property type="entry name" value="HemY_N"/>
</dbReference>
<evidence type="ECO:0000256" key="8">
    <source>
        <dbReference type="ARBA" id="ARBA00023136"/>
    </source>
</evidence>
<evidence type="ECO:0000313" key="13">
    <source>
        <dbReference type="EMBL" id="MBZ1349062.1"/>
    </source>
</evidence>
<comment type="function">
    <text evidence="1">Involved in a late step of protoheme IX synthesis.</text>
</comment>
<evidence type="ECO:0000256" key="7">
    <source>
        <dbReference type="ARBA" id="ARBA00022989"/>
    </source>
</evidence>
<keyword evidence="9" id="KW-0627">Porphyrin biosynthesis</keyword>
<dbReference type="AlphaFoldDB" id="A0A953N7K3"/>
<dbReference type="GO" id="GO:0042168">
    <property type="term" value="P:heme metabolic process"/>
    <property type="evidence" value="ECO:0007669"/>
    <property type="project" value="InterPro"/>
</dbReference>
<evidence type="ECO:0000256" key="4">
    <source>
        <dbReference type="ARBA" id="ARBA00022475"/>
    </source>
</evidence>
<evidence type="ECO:0000256" key="1">
    <source>
        <dbReference type="ARBA" id="ARBA00002962"/>
    </source>
</evidence>
<dbReference type="InterPro" id="IPR005254">
    <property type="entry name" value="Heme_biosyn_assoc_TPR_pro"/>
</dbReference>
<keyword evidence="7 11" id="KW-1133">Transmembrane helix</keyword>
<feature type="transmembrane region" description="Helical" evidence="11">
    <location>
        <begin position="42"/>
        <end position="68"/>
    </location>
</feature>
<keyword evidence="6 11" id="KW-0812">Transmembrane</keyword>
<evidence type="ECO:0000256" key="3">
    <source>
        <dbReference type="ARBA" id="ARBA00004744"/>
    </source>
</evidence>
<accession>A0A953N7K3</accession>
<evidence type="ECO:0000256" key="2">
    <source>
        <dbReference type="ARBA" id="ARBA00004429"/>
    </source>
</evidence>
<evidence type="ECO:0000259" key="12">
    <source>
        <dbReference type="Pfam" id="PF07219"/>
    </source>
</evidence>
<name>A0A953N7K3_9BURK</name>
<dbReference type="NCBIfam" id="TIGR00540">
    <property type="entry name" value="TPR_hemY_coli"/>
    <property type="match status" value="1"/>
</dbReference>
<evidence type="ECO:0000256" key="9">
    <source>
        <dbReference type="ARBA" id="ARBA00023244"/>
    </source>
</evidence>
<dbReference type="RefSeq" id="WP_259659485.1">
    <property type="nucleotide sequence ID" value="NZ_JAHXRI010000001.1"/>
</dbReference>